<dbReference type="InterPro" id="IPR040198">
    <property type="entry name" value="Fido_containing"/>
</dbReference>
<evidence type="ECO:0000256" key="2">
    <source>
        <dbReference type="PIRSR" id="PIRSR640198-2"/>
    </source>
</evidence>
<dbReference type="EMBL" id="JGDM01000124">
    <property type="protein sequence ID" value="EXZ42176.1"/>
    <property type="molecule type" value="Genomic_DNA"/>
</dbReference>
<dbReference type="PATRIC" id="fig|1339280.3.peg.4505"/>
<feature type="site" description="Important for autoinhibition of adenylyltransferase activity" evidence="3">
    <location>
        <position position="45"/>
    </location>
</feature>
<dbReference type="Gene3D" id="1.10.3290.10">
    <property type="entry name" value="Fido-like domain"/>
    <property type="match status" value="1"/>
</dbReference>
<feature type="binding site" evidence="2">
    <location>
        <begin position="183"/>
        <end position="190"/>
    </location>
    <ligand>
        <name>ATP</name>
        <dbReference type="ChEBI" id="CHEBI:30616"/>
    </ligand>
</feature>
<dbReference type="PANTHER" id="PTHR13504">
    <property type="entry name" value="FIDO DOMAIN-CONTAINING PROTEIN DDB_G0283145"/>
    <property type="match status" value="1"/>
</dbReference>
<dbReference type="PANTHER" id="PTHR13504:SF38">
    <property type="entry name" value="FIDO DOMAIN-CONTAINING PROTEIN"/>
    <property type="match status" value="1"/>
</dbReference>
<gene>
    <name evidence="5" type="ORF">M076_4717</name>
</gene>
<evidence type="ECO:0000313" key="5">
    <source>
        <dbReference type="EMBL" id="EXZ42176.1"/>
    </source>
</evidence>
<dbReference type="SUPFAM" id="SSF140931">
    <property type="entry name" value="Fic-like"/>
    <property type="match status" value="1"/>
</dbReference>
<feature type="active site" evidence="1">
    <location>
        <position position="179"/>
    </location>
</feature>
<organism evidence="5 6">
    <name type="scientific">Bacteroides fragilis str. 2-F-2 #4</name>
    <dbReference type="NCBI Taxonomy" id="1339280"/>
    <lineage>
        <taxon>Bacteria</taxon>
        <taxon>Pseudomonadati</taxon>
        <taxon>Bacteroidota</taxon>
        <taxon>Bacteroidia</taxon>
        <taxon>Bacteroidales</taxon>
        <taxon>Bacteroidaceae</taxon>
        <taxon>Bacteroides</taxon>
    </lineage>
</organism>
<dbReference type="GO" id="GO:0005524">
    <property type="term" value="F:ATP binding"/>
    <property type="evidence" value="ECO:0007669"/>
    <property type="project" value="UniProtKB-KW"/>
</dbReference>
<reference evidence="5 6" key="1">
    <citation type="submission" date="2014-02" db="EMBL/GenBank/DDBJ databases">
        <authorList>
            <person name="Sears C."/>
            <person name="Carroll K."/>
            <person name="Sack B.R."/>
            <person name="Qadri F."/>
            <person name="Myers L.L."/>
            <person name="Chung G.-T."/>
            <person name="Escheverria P."/>
            <person name="Fraser C.M."/>
            <person name="Sadzewicz L."/>
            <person name="Shefchek K.A."/>
            <person name="Tallon L."/>
            <person name="Das S.P."/>
            <person name="Daugherty S."/>
            <person name="Mongodin E.F."/>
        </authorList>
    </citation>
    <scope>NUCLEOTIDE SEQUENCE [LARGE SCALE GENOMIC DNA]</scope>
    <source>
        <strain evidence="5 6">2-F-2 #4</strain>
    </source>
</reference>
<keyword evidence="2" id="KW-0547">Nucleotide-binding</keyword>
<name>A0A016BNW7_BACFG</name>
<evidence type="ECO:0000313" key="6">
    <source>
        <dbReference type="Proteomes" id="UP000022272"/>
    </source>
</evidence>
<dbReference type="InterPro" id="IPR036597">
    <property type="entry name" value="Fido-like_dom_sf"/>
</dbReference>
<dbReference type="PROSITE" id="PS51459">
    <property type="entry name" value="FIDO"/>
    <property type="match status" value="1"/>
</dbReference>
<proteinExistence type="predicted"/>
<evidence type="ECO:0000256" key="3">
    <source>
        <dbReference type="PIRSR" id="PIRSR640198-3"/>
    </source>
</evidence>
<sequence length="263" mass="30499">MFKKEIELYEACLQEYKKRIIDRFTLQDLKEYNEILFSAHNCAIEGNTFSVDETRTLKEKGLGMIPQGKRLLDAFEMLDHFNAYEFLMSQLESPLTEELLKTTHRILTEHTLSYLHKGAIPGEYTDTDMGAGDTIFGDHEINISRIPQLLEATEGAIARQKIHPIEIAAQFHRHFIFLHPFRDGNGRLGRLLSNFILVKLGHPMIIIENKDREKYINVLKVCRDERSTYPMVAFFFDVAISKMQKELAQKKQISNESFDDLSL</sequence>
<dbReference type="AlphaFoldDB" id="A0A016BNW7"/>
<dbReference type="InterPro" id="IPR003812">
    <property type="entry name" value="Fido"/>
</dbReference>
<dbReference type="Proteomes" id="UP000022272">
    <property type="component" value="Unassembled WGS sequence"/>
</dbReference>
<protein>
    <submittedName>
        <fullName evidence="5">Fic/DOC family protein</fullName>
    </submittedName>
</protein>
<evidence type="ECO:0000256" key="1">
    <source>
        <dbReference type="PIRSR" id="PIRSR640198-1"/>
    </source>
</evidence>
<keyword evidence="2" id="KW-0067">ATP-binding</keyword>
<dbReference type="RefSeq" id="WP_032571727.1">
    <property type="nucleotide sequence ID" value="NZ_JGDM01000124.1"/>
</dbReference>
<accession>A0A016BNW7</accession>
<dbReference type="Pfam" id="PF02661">
    <property type="entry name" value="Fic"/>
    <property type="match status" value="1"/>
</dbReference>
<evidence type="ECO:0000259" key="4">
    <source>
        <dbReference type="PROSITE" id="PS51459"/>
    </source>
</evidence>
<comment type="caution">
    <text evidence="5">The sequence shown here is derived from an EMBL/GenBank/DDBJ whole genome shotgun (WGS) entry which is preliminary data.</text>
</comment>
<feature type="domain" description="Fido" evidence="4">
    <location>
        <begin position="95"/>
        <end position="237"/>
    </location>
</feature>